<keyword evidence="4" id="KW-0472">Membrane</keyword>
<dbReference type="Pfam" id="PF12717">
    <property type="entry name" value="Cnd1"/>
    <property type="match status" value="1"/>
</dbReference>
<evidence type="ECO:0000256" key="1">
    <source>
        <dbReference type="ARBA" id="ARBA00004308"/>
    </source>
</evidence>
<keyword evidence="7" id="KW-1185">Reference proteome</keyword>
<organism evidence="6 7">
    <name type="scientific">Entomortierella parvispora</name>
    <dbReference type="NCBI Taxonomy" id="205924"/>
    <lineage>
        <taxon>Eukaryota</taxon>
        <taxon>Fungi</taxon>
        <taxon>Fungi incertae sedis</taxon>
        <taxon>Mucoromycota</taxon>
        <taxon>Mortierellomycotina</taxon>
        <taxon>Mortierellomycetes</taxon>
        <taxon>Mortierellales</taxon>
        <taxon>Mortierellaceae</taxon>
        <taxon>Entomortierella</taxon>
    </lineage>
</organism>
<feature type="domain" description="Condensin complex subunit 1 C-terminal" evidence="5">
    <location>
        <begin position="1"/>
        <end position="139"/>
    </location>
</feature>
<reference evidence="6" key="1">
    <citation type="submission" date="2021-11" db="EMBL/GenBank/DDBJ databases">
        <authorList>
            <person name="Herlambang A."/>
            <person name="Guo Y."/>
            <person name="Takashima Y."/>
            <person name="Nishizawa T."/>
        </authorList>
    </citation>
    <scope>NUCLEOTIDE SEQUENCE</scope>
    <source>
        <strain evidence="6">E1425</strain>
    </source>
</reference>
<proteinExistence type="predicted"/>
<reference evidence="6" key="2">
    <citation type="journal article" date="2022" name="Microbiol. Resour. Announc.">
        <title>Whole-Genome Sequence of Entomortierella parvispora E1425, a Mucoromycotan Fungus Associated with Burkholderiaceae-Related Endosymbiotic Bacteria.</title>
        <authorList>
            <person name="Herlambang A."/>
            <person name="Guo Y."/>
            <person name="Takashima Y."/>
            <person name="Narisawa K."/>
            <person name="Ohta H."/>
            <person name="Nishizawa T."/>
        </authorList>
    </citation>
    <scope>NUCLEOTIDE SEQUENCE</scope>
    <source>
        <strain evidence="6">E1425</strain>
    </source>
</reference>
<dbReference type="InterPro" id="IPR016024">
    <property type="entry name" value="ARM-type_fold"/>
</dbReference>
<evidence type="ECO:0000256" key="4">
    <source>
        <dbReference type="ARBA" id="ARBA00023136"/>
    </source>
</evidence>
<comment type="caution">
    <text evidence="6">The sequence shown here is derived from an EMBL/GenBank/DDBJ whole genome shotgun (WGS) entry which is preliminary data.</text>
</comment>
<keyword evidence="3" id="KW-0653">Protein transport</keyword>
<dbReference type="Gene3D" id="1.25.10.10">
    <property type="entry name" value="Leucine-rich Repeat Variant"/>
    <property type="match status" value="1"/>
</dbReference>
<dbReference type="InterPro" id="IPR026739">
    <property type="entry name" value="AP_beta"/>
</dbReference>
<sequence>MLQPLNKGFQDKNAYVRNTAAMASISLFELDPLFVLESEIIDRLYGLLRDRDPQVVISSILALETILVDEGGIVINNNISAHLLKRYKEWSAPQLQVVLSVLCRFQPHTDDEIYDIMNDVDDGVQNPSLAVQMATLRLFIWICQDLYEIQGEVYKTIEETLIKQMESRVADVVYATLRHLQLLVESTGVFRQDKIDRLSTLFIRAGDPSEIQRQKINLCTAIAIVAPAEVSLTIVDHLQKIAALDDITGQLLSTRGQLDRHIIAGNINIACHAVESIARIACEHYPQTQATSQNRNNSSPLKKDVLTTCLDVLFRLVAGFSGIEDISLQPLLNTDTAHKISEEKISVHDLGLEDFHLSRLLSSLLTSIEGCWQRRYTDRANSRKQADGALSGVLDASQIKTLGILLLRHLDQDELDRLSKLKKPLRFSYNSVSIDQPNMSASISSSQADDIISEDPKGLSRIARINGIRILLFEEFTQQMSLRKRLESERSSSEPNSSESVSQIEGLLQMRTQYALLLQQQVQDIVQSMGRTHSYTGGPVNDRALRSIRVEQLSALQLACHLVALSLELDSVPSMDDTTLVQRTRILAQTVASLIPVPLVATVAENEDLLQLHSSSQEAVAVEAVPSQSRERTQETVSRDVADRARLIESIYLRPLSVSLGLSLEERSSSMSRELFDSPLFKTEAYQLRVKQAFIARFGTQSRDPNEAQDTVEPRLDVPQGAYLDWQLQMGFNTTAVVRERGELLL</sequence>
<evidence type="ECO:0000259" key="5">
    <source>
        <dbReference type="Pfam" id="PF12717"/>
    </source>
</evidence>
<evidence type="ECO:0000256" key="2">
    <source>
        <dbReference type="ARBA" id="ARBA00022448"/>
    </source>
</evidence>
<accession>A0A9P3LTK3</accession>
<name>A0A9P3LTK3_9FUNG</name>
<gene>
    <name evidence="6" type="ORF">EMPS_02363</name>
</gene>
<keyword evidence="2" id="KW-0813">Transport</keyword>
<dbReference type="OrthoDB" id="10254310at2759"/>
<dbReference type="GO" id="GO:0015031">
    <property type="term" value="P:protein transport"/>
    <property type="evidence" value="ECO:0007669"/>
    <property type="project" value="UniProtKB-KW"/>
</dbReference>
<dbReference type="InterPro" id="IPR032682">
    <property type="entry name" value="Cnd1_C"/>
</dbReference>
<evidence type="ECO:0000256" key="3">
    <source>
        <dbReference type="ARBA" id="ARBA00022927"/>
    </source>
</evidence>
<dbReference type="InterPro" id="IPR011989">
    <property type="entry name" value="ARM-like"/>
</dbReference>
<dbReference type="SUPFAM" id="SSF48371">
    <property type="entry name" value="ARM repeat"/>
    <property type="match status" value="1"/>
</dbReference>
<dbReference type="GO" id="GO:0016192">
    <property type="term" value="P:vesicle-mediated transport"/>
    <property type="evidence" value="ECO:0007669"/>
    <property type="project" value="InterPro"/>
</dbReference>
<protein>
    <recommendedName>
        <fullName evidence="5">Condensin complex subunit 1 C-terminal domain-containing protein</fullName>
    </recommendedName>
</protein>
<dbReference type="AlphaFoldDB" id="A0A9P3LTK3"/>
<comment type="subcellular location">
    <subcellularLocation>
        <location evidence="1">Endomembrane system</location>
    </subcellularLocation>
</comment>
<evidence type="ECO:0000313" key="7">
    <source>
        <dbReference type="Proteomes" id="UP000827284"/>
    </source>
</evidence>
<dbReference type="EMBL" id="BQFW01000003">
    <property type="protein sequence ID" value="GJJ70014.1"/>
    <property type="molecule type" value="Genomic_DNA"/>
</dbReference>
<dbReference type="Proteomes" id="UP000827284">
    <property type="component" value="Unassembled WGS sequence"/>
</dbReference>
<dbReference type="GO" id="GO:0012505">
    <property type="term" value="C:endomembrane system"/>
    <property type="evidence" value="ECO:0007669"/>
    <property type="project" value="UniProtKB-SubCell"/>
</dbReference>
<dbReference type="PANTHER" id="PTHR11134">
    <property type="entry name" value="ADAPTOR COMPLEX SUBUNIT BETA FAMILY MEMBER"/>
    <property type="match status" value="1"/>
</dbReference>
<evidence type="ECO:0000313" key="6">
    <source>
        <dbReference type="EMBL" id="GJJ70014.1"/>
    </source>
</evidence>